<organism evidence="4 5">
    <name type="scientific">Marinicrinis sediminis</name>
    <dbReference type="NCBI Taxonomy" id="1652465"/>
    <lineage>
        <taxon>Bacteria</taxon>
        <taxon>Bacillati</taxon>
        <taxon>Bacillota</taxon>
        <taxon>Bacilli</taxon>
        <taxon>Bacillales</taxon>
        <taxon>Paenibacillaceae</taxon>
    </lineage>
</organism>
<dbReference type="PANTHER" id="PTHR44169">
    <property type="entry name" value="NADPH-DEPENDENT 1-ACYLDIHYDROXYACETONE PHOSPHATE REDUCTASE"/>
    <property type="match status" value="1"/>
</dbReference>
<dbReference type="Gene3D" id="3.40.50.720">
    <property type="entry name" value="NAD(P)-binding Rossmann-like Domain"/>
    <property type="match status" value="1"/>
</dbReference>
<evidence type="ECO:0000313" key="5">
    <source>
        <dbReference type="Proteomes" id="UP001597497"/>
    </source>
</evidence>
<proteinExistence type="inferred from homology"/>
<dbReference type="EMBL" id="JBHUMM010000005">
    <property type="protein sequence ID" value="MFD2670693.1"/>
    <property type="molecule type" value="Genomic_DNA"/>
</dbReference>
<sequence length="279" mass="30612">MNATHRHGKQVILITGASSGIGKASALKLLEEGHIVYAAARRLEQMEDLKRSGARILSLDISQEADIVQCVHTVIEEQGRIDVLFNNAGFGLYGSVEDIPLEEARYQFDVNLFGLARITQLVLPHMRKQNSGKIINTSSMGGKMYTPLGAWYHATKHALEGWSDCLRLEVQSFGIDVVIIEPGLILTEFGDVVSKPMKRHSGNGAYRSLAQAVSKASESAYTSGGGSSPDVIANVVARAVRSPRPKTRYAAGKWAKPMMTMRKWLGDKVFDRIIMSQVK</sequence>
<keyword evidence="5" id="KW-1185">Reference proteome</keyword>
<dbReference type="Pfam" id="PF00106">
    <property type="entry name" value="adh_short"/>
    <property type="match status" value="1"/>
</dbReference>
<evidence type="ECO:0000256" key="1">
    <source>
        <dbReference type="ARBA" id="ARBA00006484"/>
    </source>
</evidence>
<comment type="caution">
    <text evidence="4">The sequence shown here is derived from an EMBL/GenBank/DDBJ whole genome shotgun (WGS) entry which is preliminary data.</text>
</comment>
<comment type="similarity">
    <text evidence="1 3">Belongs to the short-chain dehydrogenases/reductases (SDR) family.</text>
</comment>
<evidence type="ECO:0000256" key="3">
    <source>
        <dbReference type="RuleBase" id="RU000363"/>
    </source>
</evidence>
<reference evidence="5" key="1">
    <citation type="journal article" date="2019" name="Int. J. Syst. Evol. Microbiol.">
        <title>The Global Catalogue of Microorganisms (GCM) 10K type strain sequencing project: providing services to taxonomists for standard genome sequencing and annotation.</title>
        <authorList>
            <consortium name="The Broad Institute Genomics Platform"/>
            <consortium name="The Broad Institute Genome Sequencing Center for Infectious Disease"/>
            <person name="Wu L."/>
            <person name="Ma J."/>
        </authorList>
    </citation>
    <scope>NUCLEOTIDE SEQUENCE [LARGE SCALE GENOMIC DNA]</scope>
    <source>
        <strain evidence="5">KCTC 33676</strain>
    </source>
</reference>
<evidence type="ECO:0000313" key="4">
    <source>
        <dbReference type="EMBL" id="MFD2670693.1"/>
    </source>
</evidence>
<dbReference type="NCBIfam" id="NF004826">
    <property type="entry name" value="PRK06182.1"/>
    <property type="match status" value="1"/>
</dbReference>
<dbReference type="InterPro" id="IPR002347">
    <property type="entry name" value="SDR_fam"/>
</dbReference>
<dbReference type="PRINTS" id="PR00080">
    <property type="entry name" value="SDRFAMILY"/>
</dbReference>
<dbReference type="SUPFAM" id="SSF51735">
    <property type="entry name" value="NAD(P)-binding Rossmann-fold domains"/>
    <property type="match status" value="1"/>
</dbReference>
<evidence type="ECO:0000256" key="2">
    <source>
        <dbReference type="ARBA" id="ARBA00023002"/>
    </source>
</evidence>
<dbReference type="Proteomes" id="UP001597497">
    <property type="component" value="Unassembled WGS sequence"/>
</dbReference>
<name>A0ABW5R745_9BACL</name>
<dbReference type="InterPro" id="IPR036291">
    <property type="entry name" value="NAD(P)-bd_dom_sf"/>
</dbReference>
<protein>
    <submittedName>
        <fullName evidence="4">Oxidoreductase</fullName>
    </submittedName>
</protein>
<accession>A0ABW5R745</accession>
<dbReference type="RefSeq" id="WP_379928117.1">
    <property type="nucleotide sequence ID" value="NZ_JBHUMM010000005.1"/>
</dbReference>
<gene>
    <name evidence="4" type="ORF">ACFSUC_03600</name>
</gene>
<keyword evidence="2" id="KW-0560">Oxidoreductase</keyword>
<dbReference type="PRINTS" id="PR00081">
    <property type="entry name" value="GDHRDH"/>
</dbReference>
<dbReference type="PANTHER" id="PTHR44169:SF6">
    <property type="entry name" value="NADPH-DEPENDENT 1-ACYLDIHYDROXYACETONE PHOSPHATE REDUCTASE"/>
    <property type="match status" value="1"/>
</dbReference>
<dbReference type="CDD" id="cd05374">
    <property type="entry name" value="17beta-HSD-like_SDR_c"/>
    <property type="match status" value="1"/>
</dbReference>